<evidence type="ECO:0000256" key="1">
    <source>
        <dbReference type="SAM" id="MobiDB-lite"/>
    </source>
</evidence>
<keyword evidence="3" id="KW-1185">Reference proteome</keyword>
<organism evidence="2 3">
    <name type="scientific">Halomonas salifodinae</name>
    <dbReference type="NCBI Taxonomy" id="438745"/>
    <lineage>
        <taxon>Bacteria</taxon>
        <taxon>Pseudomonadati</taxon>
        <taxon>Pseudomonadota</taxon>
        <taxon>Gammaproteobacteria</taxon>
        <taxon>Oceanospirillales</taxon>
        <taxon>Halomonadaceae</taxon>
        <taxon>Halomonas</taxon>
    </lineage>
</organism>
<comment type="caution">
    <text evidence="2">The sequence shown here is derived from an EMBL/GenBank/DDBJ whole genome shotgun (WGS) entry which is preliminary data.</text>
</comment>
<accession>A0ABW2F1F7</accession>
<dbReference type="EMBL" id="JBHSZP010000029">
    <property type="protein sequence ID" value="MFC7090883.1"/>
    <property type="molecule type" value="Genomic_DNA"/>
</dbReference>
<dbReference type="RefSeq" id="WP_346062960.1">
    <property type="nucleotide sequence ID" value="NZ_BAAADR010000013.1"/>
</dbReference>
<protein>
    <submittedName>
        <fullName evidence="2">Uncharacterized protein</fullName>
    </submittedName>
</protein>
<reference evidence="3" key="1">
    <citation type="journal article" date="2019" name="Int. J. Syst. Evol. Microbiol.">
        <title>The Global Catalogue of Microorganisms (GCM) 10K type strain sequencing project: providing services to taxonomists for standard genome sequencing and annotation.</title>
        <authorList>
            <consortium name="The Broad Institute Genomics Platform"/>
            <consortium name="The Broad Institute Genome Sequencing Center for Infectious Disease"/>
            <person name="Wu L."/>
            <person name="Ma J."/>
        </authorList>
    </citation>
    <scope>NUCLEOTIDE SEQUENCE [LARGE SCALE GENOMIC DNA]</scope>
    <source>
        <strain evidence="3">CGMCC 1.13666</strain>
    </source>
</reference>
<sequence>MANPSPTPPPPGRGRKKGSKNALPSPARLREYRRTLREAADAGDVHAAGWLLTVDALERQQAGEGRV</sequence>
<gene>
    <name evidence="2" type="ORF">ACFQH5_15120</name>
</gene>
<name>A0ABW2F1F7_9GAMM</name>
<proteinExistence type="predicted"/>
<evidence type="ECO:0000313" key="3">
    <source>
        <dbReference type="Proteomes" id="UP001596411"/>
    </source>
</evidence>
<feature type="region of interest" description="Disordered" evidence="1">
    <location>
        <begin position="1"/>
        <end position="27"/>
    </location>
</feature>
<dbReference type="Proteomes" id="UP001596411">
    <property type="component" value="Unassembled WGS sequence"/>
</dbReference>
<feature type="compositionally biased region" description="Pro residues" evidence="1">
    <location>
        <begin position="1"/>
        <end position="12"/>
    </location>
</feature>
<evidence type="ECO:0000313" key="2">
    <source>
        <dbReference type="EMBL" id="MFC7090883.1"/>
    </source>
</evidence>